<proteinExistence type="predicted"/>
<dbReference type="Proteomes" id="UP000240883">
    <property type="component" value="Unassembled WGS sequence"/>
</dbReference>
<sequence>MAASCGMPCACAGLWPGPGRAALVVRCLTRHCLRHPTTAGRGRAHRFSRDMSFSLYLPWPWEGRPDAGGACVLRMQLGVVGAGTALAASAKGCRARNRPWGPLPHAPMHPMHPSGARGMLHSVYFCPGALAAM</sequence>
<evidence type="ECO:0000313" key="2">
    <source>
        <dbReference type="Proteomes" id="UP000240883"/>
    </source>
</evidence>
<dbReference type="EMBL" id="KZ678143">
    <property type="protein sequence ID" value="PSN61725.1"/>
    <property type="molecule type" value="Genomic_DNA"/>
</dbReference>
<reference evidence="1 2" key="1">
    <citation type="journal article" date="2018" name="Front. Microbiol.">
        <title>Genome-Wide Analysis of Corynespora cassiicola Leaf Fall Disease Putative Effectors.</title>
        <authorList>
            <person name="Lopez D."/>
            <person name="Ribeiro S."/>
            <person name="Label P."/>
            <person name="Fumanal B."/>
            <person name="Venisse J.S."/>
            <person name="Kohler A."/>
            <person name="de Oliveira R.R."/>
            <person name="Labutti K."/>
            <person name="Lipzen A."/>
            <person name="Lail K."/>
            <person name="Bauer D."/>
            <person name="Ohm R.A."/>
            <person name="Barry K.W."/>
            <person name="Spatafora J."/>
            <person name="Grigoriev I.V."/>
            <person name="Martin F.M."/>
            <person name="Pujade-Renaud V."/>
        </authorList>
    </citation>
    <scope>NUCLEOTIDE SEQUENCE [LARGE SCALE GENOMIC DNA]</scope>
    <source>
        <strain evidence="1 2">Philippines</strain>
    </source>
</reference>
<evidence type="ECO:0000313" key="1">
    <source>
        <dbReference type="EMBL" id="PSN61725.1"/>
    </source>
</evidence>
<accession>A0A2T2N8H2</accession>
<keyword evidence="2" id="KW-1185">Reference proteome</keyword>
<organism evidence="1 2">
    <name type="scientific">Corynespora cassiicola Philippines</name>
    <dbReference type="NCBI Taxonomy" id="1448308"/>
    <lineage>
        <taxon>Eukaryota</taxon>
        <taxon>Fungi</taxon>
        <taxon>Dikarya</taxon>
        <taxon>Ascomycota</taxon>
        <taxon>Pezizomycotina</taxon>
        <taxon>Dothideomycetes</taxon>
        <taxon>Pleosporomycetidae</taxon>
        <taxon>Pleosporales</taxon>
        <taxon>Corynesporascaceae</taxon>
        <taxon>Corynespora</taxon>
    </lineage>
</organism>
<gene>
    <name evidence="1" type="ORF">BS50DRAFT_144818</name>
</gene>
<dbReference type="AlphaFoldDB" id="A0A2T2N8H2"/>
<name>A0A2T2N8H2_CORCC</name>
<protein>
    <submittedName>
        <fullName evidence="1">Uncharacterized protein</fullName>
    </submittedName>
</protein>